<organism evidence="3 4">
    <name type="scientific">Ancylostoma ceylanicum</name>
    <dbReference type="NCBI Taxonomy" id="53326"/>
    <lineage>
        <taxon>Eukaryota</taxon>
        <taxon>Metazoa</taxon>
        <taxon>Ecdysozoa</taxon>
        <taxon>Nematoda</taxon>
        <taxon>Chromadorea</taxon>
        <taxon>Rhabditida</taxon>
        <taxon>Rhabditina</taxon>
        <taxon>Rhabditomorpha</taxon>
        <taxon>Strongyloidea</taxon>
        <taxon>Ancylostomatidae</taxon>
        <taxon>Ancylostomatinae</taxon>
        <taxon>Ancylostoma</taxon>
    </lineage>
</organism>
<sequence length="157" mass="17050">MERSGGTPNDSSYDSKSFIEAVSAIPILIRFTVLTYIFFFVFTALTVPLLCRPDMAMDCGKALSNKERFLILYHLNKLRNDVASGRQKTVAGRVGKMPSAEAMFELVGGVCKKEREVVHSDTKGTESGEGNDERVGVEEKGLHVGENAATDTGTSLA</sequence>
<keyword evidence="2" id="KW-1133">Transmembrane helix</keyword>
<dbReference type="EMBL" id="JARK01001344">
    <property type="protein sequence ID" value="EYC27696.1"/>
    <property type="molecule type" value="Genomic_DNA"/>
</dbReference>
<dbReference type="Proteomes" id="UP000024635">
    <property type="component" value="Unassembled WGS sequence"/>
</dbReference>
<comment type="caution">
    <text evidence="3">The sequence shown here is derived from an EMBL/GenBank/DDBJ whole genome shotgun (WGS) entry which is preliminary data.</text>
</comment>
<gene>
    <name evidence="3" type="primary">Acey_s0008.g133</name>
    <name evidence="3" type="ORF">Y032_0008g133</name>
</gene>
<evidence type="ECO:0000313" key="4">
    <source>
        <dbReference type="Proteomes" id="UP000024635"/>
    </source>
</evidence>
<protein>
    <submittedName>
        <fullName evidence="3">Uncharacterized protein</fullName>
    </submittedName>
</protein>
<feature type="transmembrane region" description="Helical" evidence="2">
    <location>
        <begin position="27"/>
        <end position="51"/>
    </location>
</feature>
<feature type="region of interest" description="Disordered" evidence="1">
    <location>
        <begin position="117"/>
        <end position="157"/>
    </location>
</feature>
<keyword evidence="2" id="KW-0812">Transmembrane</keyword>
<dbReference type="AlphaFoldDB" id="A0A016VK93"/>
<evidence type="ECO:0000256" key="2">
    <source>
        <dbReference type="SAM" id="Phobius"/>
    </source>
</evidence>
<accession>A0A016VK93</accession>
<feature type="compositionally biased region" description="Basic and acidic residues" evidence="1">
    <location>
        <begin position="117"/>
        <end position="143"/>
    </location>
</feature>
<proteinExistence type="predicted"/>
<name>A0A016VK93_9BILA</name>
<evidence type="ECO:0000313" key="3">
    <source>
        <dbReference type="EMBL" id="EYC27696.1"/>
    </source>
</evidence>
<evidence type="ECO:0000256" key="1">
    <source>
        <dbReference type="SAM" id="MobiDB-lite"/>
    </source>
</evidence>
<reference evidence="4" key="1">
    <citation type="journal article" date="2015" name="Nat. Genet.">
        <title>The genome and transcriptome of the zoonotic hookworm Ancylostoma ceylanicum identify infection-specific gene families.</title>
        <authorList>
            <person name="Schwarz E.M."/>
            <person name="Hu Y."/>
            <person name="Antoshechkin I."/>
            <person name="Miller M.M."/>
            <person name="Sternberg P.W."/>
            <person name="Aroian R.V."/>
        </authorList>
    </citation>
    <scope>NUCLEOTIDE SEQUENCE</scope>
    <source>
        <strain evidence="4">HY135</strain>
    </source>
</reference>
<keyword evidence="2" id="KW-0472">Membrane</keyword>
<keyword evidence="4" id="KW-1185">Reference proteome</keyword>